<reference evidence="4" key="1">
    <citation type="submission" date="2006-06" db="EMBL/GenBank/DDBJ databases">
        <title>Complete sequence of chromosome of Chelativorans sp. BNC1.</title>
        <authorList>
            <consortium name="US DOE Joint Genome Institute"/>
            <person name="Copeland A."/>
            <person name="Lucas S."/>
            <person name="Lapidus A."/>
            <person name="Barry K."/>
            <person name="Detter J.C."/>
            <person name="Glavina del Rio T."/>
            <person name="Hammon N."/>
            <person name="Israni S."/>
            <person name="Dalin E."/>
            <person name="Tice H."/>
            <person name="Pitluck S."/>
            <person name="Chertkov O."/>
            <person name="Brettin T."/>
            <person name="Bruce D."/>
            <person name="Han C."/>
            <person name="Tapia R."/>
            <person name="Gilna P."/>
            <person name="Schmutz J."/>
            <person name="Larimer F."/>
            <person name="Land M."/>
            <person name="Hauser L."/>
            <person name="Kyrpides N."/>
            <person name="Mikhailova N."/>
            <person name="Richardson P."/>
        </authorList>
    </citation>
    <scope>NUCLEOTIDE SEQUENCE</scope>
    <source>
        <strain evidence="4">BNC1</strain>
    </source>
</reference>
<proteinExistence type="predicted"/>
<comment type="pathway">
    <text evidence="1">Cofactor biosynthesis; thiamine diphosphate biosynthesis.</text>
</comment>
<dbReference type="EC" id="2.7.1.49" evidence="2"/>
<dbReference type="InterPro" id="IPR013749">
    <property type="entry name" value="PM/HMP-P_kinase-1"/>
</dbReference>
<dbReference type="CDD" id="cd01169">
    <property type="entry name" value="HMPP_kinase"/>
    <property type="match status" value="1"/>
</dbReference>
<dbReference type="STRING" id="266779.Meso_2566"/>
<dbReference type="EMBL" id="CP000390">
    <property type="protein sequence ID" value="ABG63950.1"/>
    <property type="molecule type" value="Genomic_DNA"/>
</dbReference>
<dbReference type="HOGENOM" id="CLU_020520_0_2_5"/>
<evidence type="ECO:0000313" key="4">
    <source>
        <dbReference type="EMBL" id="ABG63950.1"/>
    </source>
</evidence>
<evidence type="ECO:0000259" key="3">
    <source>
        <dbReference type="Pfam" id="PF08543"/>
    </source>
</evidence>
<dbReference type="SUPFAM" id="SSF53613">
    <property type="entry name" value="Ribokinase-like"/>
    <property type="match status" value="1"/>
</dbReference>
<name>Q11F75_CHESB</name>
<feature type="domain" description="Pyridoxamine kinase/Phosphomethylpyrimidine kinase" evidence="3">
    <location>
        <begin position="14"/>
        <end position="248"/>
    </location>
</feature>
<keyword evidence="4" id="KW-0808">Transferase</keyword>
<dbReference type="eggNOG" id="COG0351">
    <property type="taxonomic scope" value="Bacteria"/>
</dbReference>
<dbReference type="PANTHER" id="PTHR20858">
    <property type="entry name" value="PHOSPHOMETHYLPYRIMIDINE KINASE"/>
    <property type="match status" value="1"/>
</dbReference>
<sequence>MSVRPHVLVVAGSDSSGGAGNGRDIEVLASLGVNAALAITAVTAQTHSRVAAVEPMSPSLVSAQMEAALEAEPIDAIKIGMLGTSDIVEAVSTVLRRHLPIPVVLDPVLASSSGGRLMEEAGIAVLKRELLPLCRLVTPNWLELAILAATVTAGSEEEALDQGNLLLASGCHALLVKGGHAPDKRNSTDILLRRGHAPERFEAPRLDSRMRGTGCALASSIAAALARGLSLEESIAFGKRKVYHLLREADAEHPAA</sequence>
<dbReference type="GO" id="GO:0009228">
    <property type="term" value="P:thiamine biosynthetic process"/>
    <property type="evidence" value="ECO:0007669"/>
    <property type="project" value="InterPro"/>
</dbReference>
<dbReference type="GO" id="GO:0005829">
    <property type="term" value="C:cytosol"/>
    <property type="evidence" value="ECO:0007669"/>
    <property type="project" value="TreeGrafter"/>
</dbReference>
<dbReference type="Gene3D" id="3.40.1190.20">
    <property type="match status" value="1"/>
</dbReference>
<organism evidence="4">
    <name type="scientific">Chelativorans sp. (strain BNC1)</name>
    <dbReference type="NCBI Taxonomy" id="266779"/>
    <lineage>
        <taxon>Bacteria</taxon>
        <taxon>Pseudomonadati</taxon>
        <taxon>Pseudomonadota</taxon>
        <taxon>Alphaproteobacteria</taxon>
        <taxon>Hyphomicrobiales</taxon>
        <taxon>Phyllobacteriaceae</taxon>
        <taxon>Chelativorans</taxon>
    </lineage>
</organism>
<dbReference type="AlphaFoldDB" id="Q11F75"/>
<dbReference type="UniPathway" id="UPA00060">
    <property type="reaction ID" value="UER00138"/>
</dbReference>
<protein>
    <recommendedName>
        <fullName evidence="2">hydroxymethylpyrimidine kinase</fullName>
        <ecNumber evidence="2">2.7.1.49</ecNumber>
    </recommendedName>
</protein>
<dbReference type="KEGG" id="mes:Meso_2566"/>
<evidence type="ECO:0000256" key="1">
    <source>
        <dbReference type="ARBA" id="ARBA00004948"/>
    </source>
</evidence>
<dbReference type="InterPro" id="IPR029056">
    <property type="entry name" value="Ribokinase-like"/>
</dbReference>
<accession>Q11F75</accession>
<gene>
    <name evidence="4" type="ordered locus">Meso_2566</name>
</gene>
<dbReference type="Pfam" id="PF08543">
    <property type="entry name" value="Phos_pyr_kin"/>
    <property type="match status" value="1"/>
</dbReference>
<dbReference type="PANTHER" id="PTHR20858:SF17">
    <property type="entry name" value="HYDROXYMETHYLPYRIMIDINE_PHOSPHOMETHYLPYRIMIDINE KINASE THI20-RELATED"/>
    <property type="match status" value="1"/>
</dbReference>
<dbReference type="GO" id="GO:0008972">
    <property type="term" value="F:phosphomethylpyrimidine kinase activity"/>
    <property type="evidence" value="ECO:0007669"/>
    <property type="project" value="InterPro"/>
</dbReference>
<dbReference type="OrthoDB" id="9810880at2"/>
<dbReference type="GO" id="GO:0008902">
    <property type="term" value="F:hydroxymethylpyrimidine kinase activity"/>
    <property type="evidence" value="ECO:0007669"/>
    <property type="project" value="UniProtKB-EC"/>
</dbReference>
<dbReference type="GO" id="GO:0009229">
    <property type="term" value="P:thiamine diphosphate biosynthetic process"/>
    <property type="evidence" value="ECO:0007669"/>
    <property type="project" value="UniProtKB-UniPathway"/>
</dbReference>
<dbReference type="InterPro" id="IPR004399">
    <property type="entry name" value="HMP/HMP-P_kinase_dom"/>
</dbReference>
<evidence type="ECO:0000256" key="2">
    <source>
        <dbReference type="ARBA" id="ARBA00012135"/>
    </source>
</evidence>
<keyword evidence="4" id="KW-0418">Kinase</keyword>